<dbReference type="SMART" id="SM00060">
    <property type="entry name" value="FN3"/>
    <property type="match status" value="5"/>
</dbReference>
<keyword evidence="1" id="KW-0479">Metal-binding</keyword>
<comment type="caution">
    <text evidence="10">The sequence shown here is derived from an EMBL/GenBank/DDBJ whole genome shotgun (WGS) entry which is preliminary data.</text>
</comment>
<dbReference type="InterPro" id="IPR003961">
    <property type="entry name" value="FN3_dom"/>
</dbReference>
<feature type="signal peptide" evidence="7">
    <location>
        <begin position="1"/>
        <end position="26"/>
    </location>
</feature>
<keyword evidence="2" id="KW-0378">Hydrolase</keyword>
<dbReference type="Gene3D" id="2.60.40.10">
    <property type="entry name" value="Immunoglobulins"/>
    <property type="match status" value="6"/>
</dbReference>
<dbReference type="Proteomes" id="UP000187465">
    <property type="component" value="Unassembled WGS sequence"/>
</dbReference>
<dbReference type="SMART" id="SM00635">
    <property type="entry name" value="BID_2"/>
    <property type="match status" value="2"/>
</dbReference>
<evidence type="ECO:0000259" key="8">
    <source>
        <dbReference type="PROSITE" id="PS50853"/>
    </source>
</evidence>
<dbReference type="SUPFAM" id="SSF51126">
    <property type="entry name" value="Pectin lyase-like"/>
    <property type="match status" value="2"/>
</dbReference>
<dbReference type="Pfam" id="PF02368">
    <property type="entry name" value="Big_2"/>
    <property type="match status" value="2"/>
</dbReference>
<dbReference type="InterPro" id="IPR012334">
    <property type="entry name" value="Pectin_lyas_fold"/>
</dbReference>
<dbReference type="Pfam" id="PF01095">
    <property type="entry name" value="Pectinesterase"/>
    <property type="match status" value="1"/>
</dbReference>
<dbReference type="InterPro" id="IPR033131">
    <property type="entry name" value="Pectinesterase_Asp_AS"/>
</dbReference>
<dbReference type="GO" id="GO:0046872">
    <property type="term" value="F:metal ion binding"/>
    <property type="evidence" value="ECO:0007669"/>
    <property type="project" value="UniProtKB-KW"/>
</dbReference>
<feature type="region of interest" description="Disordered" evidence="6">
    <location>
        <begin position="2054"/>
        <end position="2080"/>
    </location>
</feature>
<dbReference type="GO" id="GO:0030246">
    <property type="term" value="F:carbohydrate binding"/>
    <property type="evidence" value="ECO:0007669"/>
    <property type="project" value="InterPro"/>
</dbReference>
<dbReference type="CDD" id="cd00063">
    <property type="entry name" value="FN3"/>
    <property type="match status" value="4"/>
</dbReference>
<dbReference type="Pfam" id="PF17957">
    <property type="entry name" value="Big_7"/>
    <property type="match status" value="1"/>
</dbReference>
<dbReference type="InterPro" id="IPR001119">
    <property type="entry name" value="SLH_dom"/>
</dbReference>
<dbReference type="EMBL" id="MKQP01000011">
    <property type="protein sequence ID" value="OMD33475.1"/>
    <property type="molecule type" value="Genomic_DNA"/>
</dbReference>
<reference evidence="10 11" key="1">
    <citation type="submission" date="2016-10" db="EMBL/GenBank/DDBJ databases">
        <title>Paenibacillus species isolates.</title>
        <authorList>
            <person name="Beno S.M."/>
        </authorList>
    </citation>
    <scope>NUCLEOTIDE SEQUENCE [LARGE SCALE GENOMIC DNA]</scope>
    <source>
        <strain evidence="10 11">FSL H7-0604</strain>
    </source>
</reference>
<dbReference type="PANTHER" id="PTHR42970:SF1">
    <property type="entry name" value="PECTATE LYASE C-RELATED"/>
    <property type="match status" value="1"/>
</dbReference>
<feature type="domain" description="SLH" evidence="9">
    <location>
        <begin position="2275"/>
        <end position="2334"/>
    </location>
</feature>
<evidence type="ECO:0000313" key="10">
    <source>
        <dbReference type="EMBL" id="OMD33475.1"/>
    </source>
</evidence>
<dbReference type="PROSITE" id="PS51272">
    <property type="entry name" value="SLH"/>
    <property type="match status" value="3"/>
</dbReference>
<dbReference type="InterPro" id="IPR008964">
    <property type="entry name" value="Invasin/intimin_cell_adhesion"/>
</dbReference>
<keyword evidence="7" id="KW-0732">Signal</keyword>
<evidence type="ECO:0008006" key="12">
    <source>
        <dbReference type="Google" id="ProtNLM"/>
    </source>
</evidence>
<evidence type="ECO:0000256" key="1">
    <source>
        <dbReference type="ARBA" id="ARBA00022723"/>
    </source>
</evidence>
<name>A0A1R0XEH7_9BACL</name>
<evidence type="ECO:0000313" key="11">
    <source>
        <dbReference type="Proteomes" id="UP000187465"/>
    </source>
</evidence>
<accession>A0A1R0XEH7</accession>
<feature type="domain" description="SLH" evidence="9">
    <location>
        <begin position="2401"/>
        <end position="2458"/>
    </location>
</feature>
<dbReference type="InterPro" id="IPR013783">
    <property type="entry name" value="Ig-like_fold"/>
</dbReference>
<dbReference type="Gene3D" id="2.60.120.560">
    <property type="entry name" value="Exo-inulinase, domain 1"/>
    <property type="match status" value="1"/>
</dbReference>
<dbReference type="RefSeq" id="WP_051491383.1">
    <property type="nucleotide sequence ID" value="NZ_MKQP01000011.1"/>
</dbReference>
<feature type="compositionally biased region" description="Low complexity" evidence="6">
    <location>
        <begin position="2054"/>
        <end position="2069"/>
    </location>
</feature>
<evidence type="ECO:0000256" key="3">
    <source>
        <dbReference type="ARBA" id="ARBA00023085"/>
    </source>
</evidence>
<dbReference type="GO" id="GO:0030599">
    <property type="term" value="F:pectinesterase activity"/>
    <property type="evidence" value="ECO:0007669"/>
    <property type="project" value="InterPro"/>
</dbReference>
<keyword evidence="3" id="KW-0063">Aspartyl esterase</keyword>
<dbReference type="Gene3D" id="2.60.120.200">
    <property type="match status" value="1"/>
</dbReference>
<evidence type="ECO:0000256" key="7">
    <source>
        <dbReference type="SAM" id="SignalP"/>
    </source>
</evidence>
<dbReference type="InterPro" id="IPR003343">
    <property type="entry name" value="Big_2"/>
</dbReference>
<sequence>MKKKWLSGALVASLLATCMPFGGVEAASLEALPAFPGAEGGGKYVTGGRAQPVYEVTTLADYGIKETPIPGSFRDAVSQSNRTIVFRVGGTIHLKESLKITGSNLTIAGQTAPGDGITIADYTTSVEADNIIMRYMRFRLGDRVASEDDAFGSRYHKDLIIDHSSFSWSVDEVVSLYDNENTTVQWSISAESMLMTTHQKGRHGYGGIWGGKNASFLHNLIAHSTSRNPRLPTVTKLVDLTEMSNNVIYNWGFASTYGGGAEDYRYNITNNYYKNGPNTYTSVKNQLFGEVSPETRLFIDGNIMDGNPKVTEDNWKGVQKYSNISRLAEPAKMPNPYTALSAEEAYANVMADAGATLPRRDAYDARVINDVKNRTGQHINSPIEIGGYPDYTETASNVIDMDHDGMDDSWEIANGLDPTDPEDGKKSTLSSEGYTNLEVYLNDLIVLGKSGYEHTDNPVTAINYPVNNQIIESGSEVNVTASASDSDGIAKVEFIVNGVKQDEATTAPYSFNWNNVQDGTYYLVVQAIDNKGLKTQSDNVAIHVNTSGSVLPWTSVDVGRPGITGVTTLHPDSGKITLKSAGLIGATSESETAVDNFQFAYQTLTGNGEIIARIDSVTGTDDYAKAGVMIRDNLNDNSKMTMLAIPYVKYGKKGVMITRSTTGAKVVKTEPDSFINTPYWVKLVRLGNEVTGLVSPDKVTWSKVGTVKLDLNDTVYFGLAADAAKVDNEVNRYNASVFSEVELKPLSDQFPAAPRGLTATAGEEKVKLNWEDVASAKSYSVKRSEVSGGPYKTINTEIKDSLYTDSGLSSGKTYYYVVSAVNELGESFDSDEASATAEGEAGNVYYVDEDFEQVAVGVTPEYYDVTPNPQTEIQKVIVSPTPSDSKGNTSDQVLNVFDGANGSVQFIRKFAPITGALVIDTDFMFATESGTSVFLQAQSTDGSKTAFSIESRKPTLPEATGKYTLTMSRGSSQYHQLMSSYSLKQWYNLKLKVDVNNDKVDVYIDDQPAGSFPFTTTNFASYGIGRILSKTPGGGSGNYYLDNLKIYVEPIETPLGLTGLPGNQAAQLSWPALEGATSYNVKRSLKSGGPYETIANAITETSYIDNEVTNETIYYYVISATAPTGESGNSNEISITPSALAVKLPAPESFASVSRNAQLDLSWKAVENAASYSIKKWNETSGSYELVAKEITGTTYRVGGLANGQTYRYVVAATNVAGEGKESAPVEATPQSPLGTPVVSTEAGDSVMKLSWLAIEGASQYIVKRASSANGPYEVLGSDLSDTSFTDAGLVNGTPYYYKVKAISGTRSSLDSAATPAVPYKNSGQPQAPQGVSVEPGNTDIHLTWNVADGASSYQILRSESGGSYAVVADGIEATDYTDKGLSNGTAYQYAVIAIGDKGASLPSEVVKGIPAPVIIVAQNGTGDYKTINDAIQAAPDNSALTTIIKVKNGTYKEKVLVPSSKMNISIIGESREGTVLINGDSAKTIGSDGKEMGTSGSYTLKVAATDFTLENMTVENSAGRDAGQAVALYAEGDRGVYRNVKLLGYQDTLFADKGRAYFVDSHIEGTVDFIFGNSAAVFENNVIQSAGAGYVTAPSTATGKPGYVFINNRLTASEGVAAGTVDLGRPWREYGSSTFINTEMGAHIRATGWHEWYEGRSKTARFSEFLSYGEGANAASRYSWSKQLTAEEAAAYTIESVLGGSDGWNPQQSKILVGQEQIPAVHVSSITVTGKDGISSIESKGGALQLQASVLPENATNPKVIWTVTEADGITSTDKAVINEKGLLTARKNGSVQVTARPLDGSGVSGSLEINISGQDEIARNLPAATLNGPVTVVAGQDFTYRVGLTNVTTSVYKEVYAVDFTMAYDVSGVEFISAQTLPDGFSITHINEDSPGLITVSVAGTEAGNILTDDAEFLEIIFKAKKTNREIAVPLGFISFRGSNTDVDFDILHEAQSVVHVIPISVMEIKVSSKDNVSEIKSGQTLQMAAVILPDHASDPAVTWSVVNEDGSATERATITDTGLLTAIAAGKVTVRATAKDDSGVVGTMSIEIKAESQVSESGGTSSSTTVKPVKQPEPTVNADGVTLSVTADVNGKAIAEVSSTILQQAIGSMQNGVLRITVKPSSASSVVELTLPARELAGAGAKAIQLLEIDMGLSTFRINADLLLAMAGSDAASVKLVVGKVDAKTLSLQTDVGDIYEFKFFVDGKQFDSFGRGLKVERDYKPKTTSGVEQIVAYQIREDGTVEVVRNSQFNPTTGKIIFRPDNSSRFAVGYAENSFKDIAGLGWAQNSIQALAARDILNGTGDHNFGPQLNVTRAQFLKMLMLALELEEGSAASTFKDVSLDAWYYSSVAAAQKLGIIQGRSDGTFGANETISREEMALMAYRAAQLAKLTVVGVDQPVSFNDAADVSSYAREAVQFMSGAKIIQGVGKDNFAPKANTTRAQAAVIVYRLFQLNP</sequence>
<feature type="active site" evidence="5">
    <location>
        <position position="1569"/>
    </location>
</feature>
<dbReference type="Gene3D" id="2.60.40.1080">
    <property type="match status" value="2"/>
</dbReference>
<evidence type="ECO:0000256" key="2">
    <source>
        <dbReference type="ARBA" id="ARBA00022801"/>
    </source>
</evidence>
<protein>
    <recommendedName>
        <fullName evidence="12">Pectinesterase</fullName>
    </recommendedName>
</protein>
<dbReference type="Gene3D" id="2.60.40.680">
    <property type="match status" value="1"/>
</dbReference>
<evidence type="ECO:0000259" key="9">
    <source>
        <dbReference type="PROSITE" id="PS51272"/>
    </source>
</evidence>
<dbReference type="InterPro" id="IPR052063">
    <property type="entry name" value="Polysaccharide_Lyase_1"/>
</dbReference>
<dbReference type="SUPFAM" id="SSF49373">
    <property type="entry name" value="Invasin/intimin cell-adhesion fragments"/>
    <property type="match status" value="2"/>
</dbReference>
<feature type="domain" description="SLH" evidence="9">
    <location>
        <begin position="2335"/>
        <end position="2398"/>
    </location>
</feature>
<dbReference type="GO" id="GO:0042545">
    <property type="term" value="P:cell wall modification"/>
    <property type="evidence" value="ECO:0007669"/>
    <property type="project" value="InterPro"/>
</dbReference>
<dbReference type="SUPFAM" id="SSF49265">
    <property type="entry name" value="Fibronectin type III"/>
    <property type="match status" value="3"/>
</dbReference>
<dbReference type="Gene3D" id="2.160.20.10">
    <property type="entry name" value="Single-stranded right-handed beta-helix, Pectin lyase-like"/>
    <property type="match status" value="2"/>
</dbReference>
<feature type="domain" description="Fibronectin type-III" evidence="8">
    <location>
        <begin position="750"/>
        <end position="840"/>
    </location>
</feature>
<dbReference type="InterPro" id="IPR008965">
    <property type="entry name" value="CBM2/CBM3_carb-bd_dom_sf"/>
</dbReference>
<gene>
    <name evidence="10" type="ORF">BJP51_11825</name>
</gene>
<dbReference type="InterPro" id="IPR000070">
    <property type="entry name" value="Pectinesterase_cat"/>
</dbReference>
<proteinExistence type="predicted"/>
<evidence type="ECO:0000256" key="6">
    <source>
        <dbReference type="SAM" id="MobiDB-lite"/>
    </source>
</evidence>
<feature type="chain" id="PRO_5010283372" description="Pectinesterase" evidence="7">
    <location>
        <begin position="27"/>
        <end position="2458"/>
    </location>
</feature>
<organism evidence="10 11">
    <name type="scientific">Paenibacillus odorifer</name>
    <dbReference type="NCBI Taxonomy" id="189426"/>
    <lineage>
        <taxon>Bacteria</taxon>
        <taxon>Bacillati</taxon>
        <taxon>Bacillota</taxon>
        <taxon>Bacilli</taxon>
        <taxon>Bacillales</taxon>
        <taxon>Paenibacillaceae</taxon>
        <taxon>Paenibacillus</taxon>
    </lineage>
</organism>
<evidence type="ECO:0000256" key="4">
    <source>
        <dbReference type="ARBA" id="ARBA00023180"/>
    </source>
</evidence>
<dbReference type="InterPro" id="IPR036116">
    <property type="entry name" value="FN3_sf"/>
</dbReference>
<dbReference type="SUPFAM" id="SSF49384">
    <property type="entry name" value="Carbohydrate-binding domain"/>
    <property type="match status" value="1"/>
</dbReference>
<feature type="domain" description="Fibronectin type-III" evidence="8">
    <location>
        <begin position="1325"/>
        <end position="1414"/>
    </location>
</feature>
<dbReference type="PROSITE" id="PS00503">
    <property type="entry name" value="PECTINESTERASE_2"/>
    <property type="match status" value="1"/>
</dbReference>
<dbReference type="Pfam" id="PF00041">
    <property type="entry name" value="fn3"/>
    <property type="match status" value="1"/>
</dbReference>
<dbReference type="InterPro" id="IPR011050">
    <property type="entry name" value="Pectin_lyase_fold/virulence"/>
</dbReference>
<dbReference type="CDD" id="cd08547">
    <property type="entry name" value="Type_II_cohesin"/>
    <property type="match status" value="1"/>
</dbReference>
<dbReference type="Pfam" id="PF00395">
    <property type="entry name" value="SLH"/>
    <property type="match status" value="3"/>
</dbReference>
<dbReference type="PROSITE" id="PS50853">
    <property type="entry name" value="FN3"/>
    <property type="match status" value="3"/>
</dbReference>
<feature type="domain" description="Fibronectin type-III" evidence="8">
    <location>
        <begin position="1144"/>
        <end position="1233"/>
    </location>
</feature>
<dbReference type="PANTHER" id="PTHR42970">
    <property type="entry name" value="PECTATE LYASE C-RELATED"/>
    <property type="match status" value="1"/>
</dbReference>
<keyword evidence="4" id="KW-0325">Glycoprotein</keyword>
<evidence type="ECO:0000256" key="5">
    <source>
        <dbReference type="PROSITE-ProRule" id="PRU10040"/>
    </source>
</evidence>